<comment type="subcellular location">
    <subcellularLocation>
        <location evidence="1">Cell membrane</location>
        <topology evidence="1">Multi-pass membrane protein</topology>
    </subcellularLocation>
</comment>
<evidence type="ECO:0000256" key="4">
    <source>
        <dbReference type="ARBA" id="ARBA00022989"/>
    </source>
</evidence>
<dbReference type="RefSeq" id="WP_074721769.1">
    <property type="nucleotide sequence ID" value="NZ_CBCRVS010000001.1"/>
</dbReference>
<sequence length="118" mass="13753">MSHEHEYVSNTSRIWKVFGILSMVTIVEVILGILKPDALHLSYLLGLSLLNWIFYGLTLYKAYYIVYAFMHMEGEKGALRYSVVLPVIFLVLYLLFILLTEGNYIYGVFKDSTIKWNF</sequence>
<keyword evidence="2" id="KW-1003">Cell membrane</keyword>
<evidence type="ECO:0000256" key="1">
    <source>
        <dbReference type="ARBA" id="ARBA00004651"/>
    </source>
</evidence>
<evidence type="ECO:0000256" key="2">
    <source>
        <dbReference type="ARBA" id="ARBA00022475"/>
    </source>
</evidence>
<dbReference type="InterPro" id="IPR005171">
    <property type="entry name" value="Cyt_c_oxidase_su4_prok"/>
</dbReference>
<evidence type="ECO:0000313" key="8">
    <source>
        <dbReference type="Proteomes" id="UP000183658"/>
    </source>
</evidence>
<dbReference type="OrthoDB" id="981917at2"/>
<keyword evidence="8" id="KW-1185">Reference proteome</keyword>
<dbReference type="Proteomes" id="UP000183658">
    <property type="component" value="Unassembled WGS sequence"/>
</dbReference>
<feature type="transmembrane region" description="Helical" evidence="6">
    <location>
        <begin position="41"/>
        <end position="66"/>
    </location>
</feature>
<evidence type="ECO:0000256" key="6">
    <source>
        <dbReference type="SAM" id="Phobius"/>
    </source>
</evidence>
<dbReference type="AlphaFoldDB" id="A0A1H9G3G6"/>
<name>A0A1H9G3G6_FLAFI</name>
<dbReference type="EMBL" id="FOFZ01000002">
    <property type="protein sequence ID" value="SEQ44662.1"/>
    <property type="molecule type" value="Genomic_DNA"/>
</dbReference>
<dbReference type="Pfam" id="PF03626">
    <property type="entry name" value="COX4_pro"/>
    <property type="match status" value="1"/>
</dbReference>
<feature type="transmembrane region" description="Helical" evidence="6">
    <location>
        <begin position="14"/>
        <end position="34"/>
    </location>
</feature>
<dbReference type="GO" id="GO:0005886">
    <property type="term" value="C:plasma membrane"/>
    <property type="evidence" value="ECO:0007669"/>
    <property type="project" value="UniProtKB-SubCell"/>
</dbReference>
<evidence type="ECO:0000256" key="3">
    <source>
        <dbReference type="ARBA" id="ARBA00022692"/>
    </source>
</evidence>
<keyword evidence="3 6" id="KW-0812">Transmembrane</keyword>
<evidence type="ECO:0000313" key="7">
    <source>
        <dbReference type="EMBL" id="SEQ44662.1"/>
    </source>
</evidence>
<evidence type="ECO:0000256" key="5">
    <source>
        <dbReference type="ARBA" id="ARBA00023136"/>
    </source>
</evidence>
<keyword evidence="5 6" id="KW-0472">Membrane</keyword>
<organism evidence="7 8">
    <name type="scientific">Flavobacterium frigoris</name>
    <dbReference type="NCBI Taxonomy" id="229204"/>
    <lineage>
        <taxon>Bacteria</taxon>
        <taxon>Pseudomonadati</taxon>
        <taxon>Bacteroidota</taxon>
        <taxon>Flavobacteriia</taxon>
        <taxon>Flavobacteriales</taxon>
        <taxon>Flavobacteriaceae</taxon>
        <taxon>Flavobacterium</taxon>
    </lineage>
</organism>
<keyword evidence="4 6" id="KW-1133">Transmembrane helix</keyword>
<feature type="transmembrane region" description="Helical" evidence="6">
    <location>
        <begin position="78"/>
        <end position="100"/>
    </location>
</feature>
<protein>
    <submittedName>
        <fullName evidence="7">Cytochrome C oxidase subunit IV</fullName>
    </submittedName>
</protein>
<gene>
    <name evidence="7" type="ORF">SAMN05444355_102375</name>
</gene>
<accession>A0A1H9G3G6</accession>
<reference evidence="8" key="1">
    <citation type="submission" date="2016-10" db="EMBL/GenBank/DDBJ databases">
        <authorList>
            <person name="Varghese N."/>
            <person name="Submissions S."/>
        </authorList>
    </citation>
    <scope>NUCLEOTIDE SEQUENCE [LARGE SCALE GENOMIC DNA]</scope>
    <source>
        <strain evidence="8">DSM 15719</strain>
    </source>
</reference>
<proteinExistence type="predicted"/>